<keyword evidence="3" id="KW-1185">Reference proteome</keyword>
<keyword evidence="1" id="KW-0472">Membrane</keyword>
<dbReference type="EMBL" id="BMRP01000015">
    <property type="protein sequence ID" value="GGU72647.1"/>
    <property type="molecule type" value="Genomic_DNA"/>
</dbReference>
<evidence type="ECO:0000313" key="3">
    <source>
        <dbReference type="Proteomes" id="UP000654471"/>
    </source>
</evidence>
<evidence type="ECO:0000313" key="2">
    <source>
        <dbReference type="EMBL" id="GGU72647.1"/>
    </source>
</evidence>
<feature type="transmembrane region" description="Helical" evidence="1">
    <location>
        <begin position="68"/>
        <end position="86"/>
    </location>
</feature>
<comment type="caution">
    <text evidence="2">The sequence shown here is derived from an EMBL/GenBank/DDBJ whole genome shotgun (WGS) entry which is preliminary data.</text>
</comment>
<evidence type="ECO:0000256" key="1">
    <source>
        <dbReference type="SAM" id="Phobius"/>
    </source>
</evidence>
<reference evidence="3" key="1">
    <citation type="journal article" date="2019" name="Int. J. Syst. Evol. Microbiol.">
        <title>The Global Catalogue of Microorganisms (GCM) 10K type strain sequencing project: providing services to taxonomists for standard genome sequencing and annotation.</title>
        <authorList>
            <consortium name="The Broad Institute Genomics Platform"/>
            <consortium name="The Broad Institute Genome Sequencing Center for Infectious Disease"/>
            <person name="Wu L."/>
            <person name="Ma J."/>
        </authorList>
    </citation>
    <scope>NUCLEOTIDE SEQUENCE [LARGE SCALE GENOMIC DNA]</scope>
    <source>
        <strain evidence="3">JCM 3399</strain>
    </source>
</reference>
<sequence length="224" mass="24011">MEAATARSTTDRWPALVVPLGINILLPLAVYYVLRTQDVAQWKALLLSGVIPATHALGAAVVRRRVEVFDLLMAVLLVASALTSLISGSPRVLLLKDAGIPAALGLWILGSLFAARPFAFHFGRRLRGPAAQQEADRAWDDLPDFRAALRALTLLWGASQLLDASLSTLEALTLPVDLVPVIGRFQSFAILGAVAALTVRRSRAFHAGRGIPLFGIRTPATPRA</sequence>
<accession>A0ABQ2VAK3</accession>
<organism evidence="2 3">
    <name type="scientific">Streptomyces albospinus</name>
    <dbReference type="NCBI Taxonomy" id="285515"/>
    <lineage>
        <taxon>Bacteria</taxon>
        <taxon>Bacillati</taxon>
        <taxon>Actinomycetota</taxon>
        <taxon>Actinomycetes</taxon>
        <taxon>Kitasatosporales</taxon>
        <taxon>Streptomycetaceae</taxon>
        <taxon>Streptomyces</taxon>
    </lineage>
</organism>
<dbReference type="Proteomes" id="UP000654471">
    <property type="component" value="Unassembled WGS sequence"/>
</dbReference>
<evidence type="ECO:0008006" key="4">
    <source>
        <dbReference type="Google" id="ProtNLM"/>
    </source>
</evidence>
<dbReference type="RefSeq" id="WP_189302383.1">
    <property type="nucleotide sequence ID" value="NZ_BMRP01000015.1"/>
</dbReference>
<gene>
    <name evidence="2" type="ORF">GCM10010211_43100</name>
</gene>
<keyword evidence="1" id="KW-0812">Transmembrane</keyword>
<feature type="transmembrane region" description="Helical" evidence="1">
    <location>
        <begin position="40"/>
        <end position="61"/>
    </location>
</feature>
<protein>
    <recommendedName>
        <fullName evidence="4">Transmembrane protein</fullName>
    </recommendedName>
</protein>
<name>A0ABQ2VAK3_9ACTN</name>
<feature type="transmembrane region" description="Helical" evidence="1">
    <location>
        <begin position="12"/>
        <end position="34"/>
    </location>
</feature>
<feature type="transmembrane region" description="Helical" evidence="1">
    <location>
        <begin position="98"/>
        <end position="119"/>
    </location>
</feature>
<dbReference type="NCBIfam" id="NF041646">
    <property type="entry name" value="VC0807_fam"/>
    <property type="match status" value="1"/>
</dbReference>
<keyword evidence="1" id="KW-1133">Transmembrane helix</keyword>
<proteinExistence type="predicted"/>